<dbReference type="RefSeq" id="WP_345427336.1">
    <property type="nucleotide sequence ID" value="NZ_BAABGT010000122.1"/>
</dbReference>
<evidence type="ECO:0000313" key="3">
    <source>
        <dbReference type="Proteomes" id="UP001501598"/>
    </source>
</evidence>
<feature type="compositionally biased region" description="Polar residues" evidence="1">
    <location>
        <begin position="30"/>
        <end position="43"/>
    </location>
</feature>
<feature type="region of interest" description="Disordered" evidence="1">
    <location>
        <begin position="1"/>
        <end position="50"/>
    </location>
</feature>
<keyword evidence="3" id="KW-1185">Reference proteome</keyword>
<accession>A0ABP8S2J2</accession>
<proteinExistence type="predicted"/>
<evidence type="ECO:0000313" key="2">
    <source>
        <dbReference type="EMBL" id="GAA4559485.1"/>
    </source>
</evidence>
<evidence type="ECO:0000256" key="1">
    <source>
        <dbReference type="SAM" id="MobiDB-lite"/>
    </source>
</evidence>
<comment type="caution">
    <text evidence="2">The sequence shown here is derived from an EMBL/GenBank/DDBJ whole genome shotgun (WGS) entry which is preliminary data.</text>
</comment>
<sequence length="152" mass="16241">MIRNENGPAAGGAAAGPMSLSTPPRDFEAASQSATSGERTASATAYAPSGPRGRWVLVVTDCPFCGQGPHVHLSDEPSGVRRAGCGRGRYQLVADERHDAQVLAFEPARLQRMERRAAELAVEHIRVATGHDVSWVFDQQRREHGIGVGGGW</sequence>
<dbReference type="Proteomes" id="UP001501598">
    <property type="component" value="Unassembled WGS sequence"/>
</dbReference>
<name>A0ABP8S2J2_9PSEU</name>
<organism evidence="2 3">
    <name type="scientific">Pseudonocardia xishanensis</name>
    <dbReference type="NCBI Taxonomy" id="630995"/>
    <lineage>
        <taxon>Bacteria</taxon>
        <taxon>Bacillati</taxon>
        <taxon>Actinomycetota</taxon>
        <taxon>Actinomycetes</taxon>
        <taxon>Pseudonocardiales</taxon>
        <taxon>Pseudonocardiaceae</taxon>
        <taxon>Pseudonocardia</taxon>
    </lineage>
</organism>
<protein>
    <submittedName>
        <fullName evidence="2">Uncharacterized protein</fullName>
    </submittedName>
</protein>
<reference evidence="3" key="1">
    <citation type="journal article" date="2019" name="Int. J. Syst. Evol. Microbiol.">
        <title>The Global Catalogue of Microorganisms (GCM) 10K type strain sequencing project: providing services to taxonomists for standard genome sequencing and annotation.</title>
        <authorList>
            <consortium name="The Broad Institute Genomics Platform"/>
            <consortium name="The Broad Institute Genome Sequencing Center for Infectious Disease"/>
            <person name="Wu L."/>
            <person name="Ma J."/>
        </authorList>
    </citation>
    <scope>NUCLEOTIDE SEQUENCE [LARGE SCALE GENOMIC DNA]</scope>
    <source>
        <strain evidence="3">JCM 17906</strain>
    </source>
</reference>
<gene>
    <name evidence="2" type="ORF">GCM10023175_67460</name>
</gene>
<dbReference type="EMBL" id="BAABGT010000122">
    <property type="protein sequence ID" value="GAA4559485.1"/>
    <property type="molecule type" value="Genomic_DNA"/>
</dbReference>